<protein>
    <submittedName>
        <fullName evidence="4">Related to magnaporin protein</fullName>
    </submittedName>
</protein>
<dbReference type="OrthoDB" id="4500971at2759"/>
<dbReference type="Pfam" id="PF06766">
    <property type="entry name" value="Hydrophobin_2"/>
    <property type="match status" value="1"/>
</dbReference>
<evidence type="ECO:0000256" key="3">
    <source>
        <dbReference type="SAM" id="SignalP"/>
    </source>
</evidence>
<dbReference type="PANTHER" id="PTHR42341">
    <property type="entry name" value="HYDROPHOBIN"/>
    <property type="match status" value="1"/>
</dbReference>
<dbReference type="STRING" id="576137.A0A1L7XR61"/>
<keyword evidence="3" id="KW-0732">Signal</keyword>
<dbReference type="InterPro" id="IPR010636">
    <property type="entry name" value="Class_II_hydrophobin"/>
</dbReference>
<dbReference type="InterPro" id="IPR036686">
    <property type="entry name" value="Class_II_Hydrophobin_sf"/>
</dbReference>
<dbReference type="CDD" id="cd23508">
    <property type="entry name" value="hydrophobin_II"/>
    <property type="match status" value="1"/>
</dbReference>
<comment type="similarity">
    <text evidence="1">Belongs to the cerato-ulmin hydrophobin family.</text>
</comment>
<dbReference type="SUPFAM" id="SSF101751">
    <property type="entry name" value="Hydrophobin II, HfbII"/>
    <property type="match status" value="1"/>
</dbReference>
<dbReference type="Gene3D" id="3.20.120.10">
    <property type="entry name" value="Hydrophobin"/>
    <property type="match status" value="1"/>
</dbReference>
<reference evidence="4 5" key="1">
    <citation type="submission" date="2016-03" db="EMBL/GenBank/DDBJ databases">
        <authorList>
            <person name="Ploux O."/>
        </authorList>
    </citation>
    <scope>NUCLEOTIDE SEQUENCE [LARGE SCALE GENOMIC DNA]</scope>
    <source>
        <strain evidence="4 5">UAMH 11012</strain>
    </source>
</reference>
<dbReference type="PANTHER" id="PTHR42341:SF1">
    <property type="entry name" value="HYDROPHOBIN"/>
    <property type="match status" value="1"/>
</dbReference>
<proteinExistence type="inferred from homology"/>
<evidence type="ECO:0000313" key="4">
    <source>
        <dbReference type="EMBL" id="CZR67417.1"/>
    </source>
</evidence>
<organism evidence="4 5">
    <name type="scientific">Phialocephala subalpina</name>
    <dbReference type="NCBI Taxonomy" id="576137"/>
    <lineage>
        <taxon>Eukaryota</taxon>
        <taxon>Fungi</taxon>
        <taxon>Dikarya</taxon>
        <taxon>Ascomycota</taxon>
        <taxon>Pezizomycotina</taxon>
        <taxon>Leotiomycetes</taxon>
        <taxon>Helotiales</taxon>
        <taxon>Mollisiaceae</taxon>
        <taxon>Phialocephala</taxon>
        <taxon>Phialocephala fortinii species complex</taxon>
    </lineage>
</organism>
<accession>A0A1L7XR61</accession>
<sequence>MQFSIIAVAFFAGLAAAVPAVDITKRQSGLCSSALDSAQCCDLSVDGIANLNCATPSPAPTSVAAFKSTCAASGQAAYCCILPLAGDALLCTAA</sequence>
<evidence type="ECO:0000256" key="2">
    <source>
        <dbReference type="ARBA" id="ARBA00023157"/>
    </source>
</evidence>
<keyword evidence="5" id="KW-1185">Reference proteome</keyword>
<feature type="signal peptide" evidence="3">
    <location>
        <begin position="1"/>
        <end position="17"/>
    </location>
</feature>
<dbReference type="Proteomes" id="UP000184330">
    <property type="component" value="Unassembled WGS sequence"/>
</dbReference>
<name>A0A1L7XR61_9HELO</name>
<gene>
    <name evidence="4" type="ORF">PAC_17316</name>
</gene>
<dbReference type="EMBL" id="FJOG01000044">
    <property type="protein sequence ID" value="CZR67417.1"/>
    <property type="molecule type" value="Genomic_DNA"/>
</dbReference>
<dbReference type="AlphaFoldDB" id="A0A1L7XR61"/>
<dbReference type="GO" id="GO:0005576">
    <property type="term" value="C:extracellular region"/>
    <property type="evidence" value="ECO:0007669"/>
    <property type="project" value="InterPro"/>
</dbReference>
<evidence type="ECO:0000256" key="1">
    <source>
        <dbReference type="ARBA" id="ARBA00009576"/>
    </source>
</evidence>
<evidence type="ECO:0000313" key="5">
    <source>
        <dbReference type="Proteomes" id="UP000184330"/>
    </source>
</evidence>
<keyword evidence="2" id="KW-1015">Disulfide bond</keyword>
<feature type="chain" id="PRO_5012747209" evidence="3">
    <location>
        <begin position="18"/>
        <end position="94"/>
    </location>
</feature>